<sequence length="169" mass="18941">MKIYMIIPLLFAALLSISCTRAEGVTDPPPGNKIVLPNSINKEMLLQLVNDARKKGCQCGDTYYAPASPLTWNDLLEKAAFNHANDMFQNNYFDHTGKDGSSVSERMESVGYHWISFGENIGLGYKDEKDVIKGWLSSPGHCKNIMNKKFKEMAIARVGNYWTQTLGSR</sequence>
<dbReference type="PANTHER" id="PTHR31157:SF1">
    <property type="entry name" value="SCP DOMAIN-CONTAINING PROTEIN"/>
    <property type="match status" value="1"/>
</dbReference>
<feature type="signal peptide" evidence="1">
    <location>
        <begin position="1"/>
        <end position="22"/>
    </location>
</feature>
<gene>
    <name evidence="3" type="ORF">OCK74_07815</name>
</gene>
<dbReference type="EMBL" id="JAOTIF010000004">
    <property type="protein sequence ID" value="MCU7549018.1"/>
    <property type="molecule type" value="Genomic_DNA"/>
</dbReference>
<reference evidence="3" key="1">
    <citation type="submission" date="2022-09" db="EMBL/GenBank/DDBJ databases">
        <authorList>
            <person name="Yuan C."/>
            <person name="Ke Z."/>
        </authorList>
    </citation>
    <scope>NUCLEOTIDE SEQUENCE</scope>
    <source>
        <strain evidence="3">LB-8</strain>
    </source>
</reference>
<dbReference type="PROSITE" id="PS51257">
    <property type="entry name" value="PROKAR_LIPOPROTEIN"/>
    <property type="match status" value="1"/>
</dbReference>
<dbReference type="SUPFAM" id="SSF55797">
    <property type="entry name" value="PR-1-like"/>
    <property type="match status" value="1"/>
</dbReference>
<organism evidence="3 4">
    <name type="scientific">Paraflavisolibacter caeni</name>
    <dbReference type="NCBI Taxonomy" id="2982496"/>
    <lineage>
        <taxon>Bacteria</taxon>
        <taxon>Pseudomonadati</taxon>
        <taxon>Bacteroidota</taxon>
        <taxon>Chitinophagia</taxon>
        <taxon>Chitinophagales</taxon>
        <taxon>Chitinophagaceae</taxon>
        <taxon>Paraflavisolibacter</taxon>
    </lineage>
</organism>
<evidence type="ECO:0000313" key="3">
    <source>
        <dbReference type="EMBL" id="MCU7549018.1"/>
    </source>
</evidence>
<dbReference type="InterPro" id="IPR035940">
    <property type="entry name" value="CAP_sf"/>
</dbReference>
<evidence type="ECO:0000259" key="2">
    <source>
        <dbReference type="Pfam" id="PF00188"/>
    </source>
</evidence>
<dbReference type="Proteomes" id="UP001155483">
    <property type="component" value="Unassembled WGS sequence"/>
</dbReference>
<feature type="chain" id="PRO_5040939779" evidence="1">
    <location>
        <begin position="23"/>
        <end position="169"/>
    </location>
</feature>
<dbReference type="RefSeq" id="WP_279296462.1">
    <property type="nucleotide sequence ID" value="NZ_JAOTIF010000004.1"/>
</dbReference>
<proteinExistence type="predicted"/>
<evidence type="ECO:0000256" key="1">
    <source>
        <dbReference type="SAM" id="SignalP"/>
    </source>
</evidence>
<keyword evidence="1" id="KW-0732">Signal</keyword>
<dbReference type="Gene3D" id="3.40.33.10">
    <property type="entry name" value="CAP"/>
    <property type="match status" value="1"/>
</dbReference>
<dbReference type="AlphaFoldDB" id="A0A9X2XWH9"/>
<feature type="domain" description="SCP" evidence="2">
    <location>
        <begin position="46"/>
        <end position="160"/>
    </location>
</feature>
<dbReference type="PANTHER" id="PTHR31157">
    <property type="entry name" value="SCP DOMAIN-CONTAINING PROTEIN"/>
    <property type="match status" value="1"/>
</dbReference>
<evidence type="ECO:0000313" key="4">
    <source>
        <dbReference type="Proteomes" id="UP001155483"/>
    </source>
</evidence>
<dbReference type="Pfam" id="PF00188">
    <property type="entry name" value="CAP"/>
    <property type="match status" value="1"/>
</dbReference>
<reference evidence="3" key="2">
    <citation type="submission" date="2023-04" db="EMBL/GenBank/DDBJ databases">
        <title>Paracnuella aquatica gen. nov., sp. nov., a member of the family Chitinophagaceae isolated from a hot spring.</title>
        <authorList>
            <person name="Wang C."/>
        </authorList>
    </citation>
    <scope>NUCLEOTIDE SEQUENCE</scope>
    <source>
        <strain evidence="3">LB-8</strain>
    </source>
</reference>
<dbReference type="CDD" id="cd05379">
    <property type="entry name" value="CAP_bacterial"/>
    <property type="match status" value="1"/>
</dbReference>
<keyword evidence="4" id="KW-1185">Reference proteome</keyword>
<dbReference type="InterPro" id="IPR014044">
    <property type="entry name" value="CAP_dom"/>
</dbReference>
<comment type="caution">
    <text evidence="3">The sequence shown here is derived from an EMBL/GenBank/DDBJ whole genome shotgun (WGS) entry which is preliminary data.</text>
</comment>
<name>A0A9X2XWH9_9BACT</name>
<protein>
    <submittedName>
        <fullName evidence="3">CAP domain-containing protein</fullName>
    </submittedName>
</protein>
<accession>A0A9X2XWH9</accession>